<feature type="domain" description="ABC transmembrane type-1" evidence="10">
    <location>
        <begin position="80"/>
        <end position="299"/>
    </location>
</feature>
<keyword evidence="6 9" id="KW-0812">Transmembrane</keyword>
<feature type="transmembrane region" description="Helical" evidence="9">
    <location>
        <begin position="75"/>
        <end position="105"/>
    </location>
</feature>
<feature type="transmembrane region" description="Helical" evidence="9">
    <location>
        <begin position="125"/>
        <end position="145"/>
    </location>
</feature>
<dbReference type="PANTHER" id="PTHR43470:SF5">
    <property type="entry name" value="PHOSPHATE TRANSPORT SYSTEM PERMEASE PROTEIN PSTA"/>
    <property type="match status" value="1"/>
</dbReference>
<sequence length="313" mass="33810">MPSPETINDDSWRIDSRTRRRYFWSNVFSALCLLSMVTAVLVLVGLLAAVVYNGAPALRWGLLTDLPSRKPEAAGIYPALLGSLWLIALTALFSVPLGVGAAIYLEEYAAATRWRKLVQVNIANLAGVPSIVYGLLGLALFVRYIAKFDLGGRVWMVGLNLDRVILAGALTLTLVVLPIVILATQEALRAVPNSIRQGSYALGATRWQTVWRQVLPAATPGIMTGVILAVARALGEAAPLVAVGAVGFINQAPSGPMSKFTAMPLQIFNWAARPQEEFHAVASAAILVLVGVLIIMNAGAVWVRYHYGKRIRW</sequence>
<dbReference type="SUPFAM" id="SSF161098">
    <property type="entry name" value="MetI-like"/>
    <property type="match status" value="1"/>
</dbReference>
<dbReference type="Pfam" id="PF00528">
    <property type="entry name" value="BPD_transp_1"/>
    <property type="match status" value="1"/>
</dbReference>
<evidence type="ECO:0000256" key="1">
    <source>
        <dbReference type="ARBA" id="ARBA00004651"/>
    </source>
</evidence>
<accession>A0A518D7K3</accession>
<dbReference type="InterPro" id="IPR000515">
    <property type="entry name" value="MetI-like"/>
</dbReference>
<keyword evidence="4" id="KW-0813">Transport</keyword>
<keyword evidence="8 9" id="KW-0472">Membrane</keyword>
<comment type="similarity">
    <text evidence="2 9">Belongs to the binding-protein-dependent transport system permease family. CysTW subfamily.</text>
</comment>
<evidence type="ECO:0000256" key="7">
    <source>
        <dbReference type="ARBA" id="ARBA00022989"/>
    </source>
</evidence>
<dbReference type="OrthoDB" id="9807065at2"/>
<dbReference type="Gene3D" id="1.10.3720.10">
    <property type="entry name" value="MetI-like"/>
    <property type="match status" value="1"/>
</dbReference>
<dbReference type="EMBL" id="CP036291">
    <property type="protein sequence ID" value="QDU87464.1"/>
    <property type="molecule type" value="Genomic_DNA"/>
</dbReference>
<protein>
    <recommendedName>
        <fullName evidence="3 9">Phosphate transport system permease protein PstA</fullName>
    </recommendedName>
</protein>
<dbReference type="Proteomes" id="UP000317429">
    <property type="component" value="Chromosome"/>
</dbReference>
<evidence type="ECO:0000256" key="6">
    <source>
        <dbReference type="ARBA" id="ARBA00022692"/>
    </source>
</evidence>
<feature type="transmembrane region" description="Helical" evidence="9">
    <location>
        <begin position="22"/>
        <end position="55"/>
    </location>
</feature>
<keyword evidence="7 9" id="KW-1133">Transmembrane helix</keyword>
<gene>
    <name evidence="11" type="primary">pstA</name>
    <name evidence="11" type="ORF">Pla175_08260</name>
</gene>
<dbReference type="GO" id="GO:0005886">
    <property type="term" value="C:plasma membrane"/>
    <property type="evidence" value="ECO:0007669"/>
    <property type="project" value="UniProtKB-SubCell"/>
</dbReference>
<reference evidence="11 12" key="1">
    <citation type="submission" date="2019-02" db="EMBL/GenBank/DDBJ databases">
        <title>Deep-cultivation of Planctomycetes and their phenomic and genomic characterization uncovers novel biology.</title>
        <authorList>
            <person name="Wiegand S."/>
            <person name="Jogler M."/>
            <person name="Boedeker C."/>
            <person name="Pinto D."/>
            <person name="Vollmers J."/>
            <person name="Rivas-Marin E."/>
            <person name="Kohn T."/>
            <person name="Peeters S.H."/>
            <person name="Heuer A."/>
            <person name="Rast P."/>
            <person name="Oberbeckmann S."/>
            <person name="Bunk B."/>
            <person name="Jeske O."/>
            <person name="Meyerdierks A."/>
            <person name="Storesund J.E."/>
            <person name="Kallscheuer N."/>
            <person name="Luecker S."/>
            <person name="Lage O.M."/>
            <person name="Pohl T."/>
            <person name="Merkel B.J."/>
            <person name="Hornburger P."/>
            <person name="Mueller R.-W."/>
            <person name="Bruemmer F."/>
            <person name="Labrenz M."/>
            <person name="Spormann A.M."/>
            <person name="Op den Camp H."/>
            <person name="Overmann J."/>
            <person name="Amann R."/>
            <person name="Jetten M.S.M."/>
            <person name="Mascher T."/>
            <person name="Medema M.H."/>
            <person name="Devos D.P."/>
            <person name="Kaster A.-K."/>
            <person name="Ovreas L."/>
            <person name="Rohde M."/>
            <person name="Galperin M.Y."/>
            <person name="Jogler C."/>
        </authorList>
    </citation>
    <scope>NUCLEOTIDE SEQUENCE [LARGE SCALE GENOMIC DNA]</scope>
    <source>
        <strain evidence="11 12">Pla175</strain>
    </source>
</reference>
<dbReference type="InterPro" id="IPR005672">
    <property type="entry name" value="Phosphate_PstA"/>
</dbReference>
<dbReference type="AlphaFoldDB" id="A0A518D7K3"/>
<feature type="transmembrane region" description="Helical" evidence="9">
    <location>
        <begin position="278"/>
        <end position="303"/>
    </location>
</feature>
<proteinExistence type="inferred from homology"/>
<feature type="transmembrane region" description="Helical" evidence="9">
    <location>
        <begin position="165"/>
        <end position="184"/>
    </location>
</feature>
<dbReference type="KEGG" id="pnd:Pla175_08260"/>
<dbReference type="RefSeq" id="WP_145281426.1">
    <property type="nucleotide sequence ID" value="NZ_CP036291.1"/>
</dbReference>
<evidence type="ECO:0000256" key="9">
    <source>
        <dbReference type="RuleBase" id="RU363043"/>
    </source>
</evidence>
<dbReference type="PANTHER" id="PTHR43470">
    <property type="entry name" value="PHOSPHATE TRANSPORT SYSTEM PERMEASE PROTEIN PSTA-RELATED"/>
    <property type="match status" value="1"/>
</dbReference>
<name>A0A518D7K3_9BACT</name>
<evidence type="ECO:0000256" key="5">
    <source>
        <dbReference type="ARBA" id="ARBA00022475"/>
    </source>
</evidence>
<dbReference type="PROSITE" id="PS50928">
    <property type="entry name" value="ABC_TM1"/>
    <property type="match status" value="1"/>
</dbReference>
<comment type="caution">
    <text evidence="9">Lacks conserved residue(s) required for the propagation of feature annotation.</text>
</comment>
<evidence type="ECO:0000256" key="3">
    <source>
        <dbReference type="ARBA" id="ARBA00016864"/>
    </source>
</evidence>
<dbReference type="GO" id="GO:0035435">
    <property type="term" value="P:phosphate ion transmembrane transport"/>
    <property type="evidence" value="ECO:0007669"/>
    <property type="project" value="InterPro"/>
</dbReference>
<evidence type="ECO:0000256" key="4">
    <source>
        <dbReference type="ARBA" id="ARBA00022448"/>
    </source>
</evidence>
<comment type="subcellular location">
    <subcellularLocation>
        <location evidence="1 9">Cell membrane</location>
        <topology evidence="1 9">Multi-pass membrane protein</topology>
    </subcellularLocation>
</comment>
<organism evidence="11 12">
    <name type="scientific">Pirellulimonas nuda</name>
    <dbReference type="NCBI Taxonomy" id="2528009"/>
    <lineage>
        <taxon>Bacteria</taxon>
        <taxon>Pseudomonadati</taxon>
        <taxon>Planctomycetota</taxon>
        <taxon>Planctomycetia</taxon>
        <taxon>Pirellulales</taxon>
        <taxon>Lacipirellulaceae</taxon>
        <taxon>Pirellulimonas</taxon>
    </lineage>
</organism>
<dbReference type="NCBIfam" id="TIGR00974">
    <property type="entry name" value="3a0107s02c"/>
    <property type="match status" value="1"/>
</dbReference>
<dbReference type="GO" id="GO:0005315">
    <property type="term" value="F:phosphate transmembrane transporter activity"/>
    <property type="evidence" value="ECO:0007669"/>
    <property type="project" value="InterPro"/>
</dbReference>
<evidence type="ECO:0000313" key="11">
    <source>
        <dbReference type="EMBL" id="QDU87464.1"/>
    </source>
</evidence>
<evidence type="ECO:0000256" key="8">
    <source>
        <dbReference type="ARBA" id="ARBA00023136"/>
    </source>
</evidence>
<dbReference type="InterPro" id="IPR035906">
    <property type="entry name" value="MetI-like_sf"/>
</dbReference>
<keyword evidence="5 9" id="KW-1003">Cell membrane</keyword>
<dbReference type="CDD" id="cd06261">
    <property type="entry name" value="TM_PBP2"/>
    <property type="match status" value="1"/>
</dbReference>
<evidence type="ECO:0000256" key="2">
    <source>
        <dbReference type="ARBA" id="ARBA00007069"/>
    </source>
</evidence>
<evidence type="ECO:0000259" key="10">
    <source>
        <dbReference type="PROSITE" id="PS50928"/>
    </source>
</evidence>
<evidence type="ECO:0000313" key="12">
    <source>
        <dbReference type="Proteomes" id="UP000317429"/>
    </source>
</evidence>
<keyword evidence="12" id="KW-1185">Reference proteome</keyword>